<proteinExistence type="predicted"/>
<sequence>MDFTLSVYYLGFTKVRFFERNIGKNNIPPESYRSNEENVIDQIETAQLDGLLPMDANGLHKVMRIASISKPLTAAITARLVQDGKLDLDKPIHTYLPDFPHKKVDGKPVHITTRQLLSHTGGIRHYKKKDEEADAKKDLEDPAPSDAEDKEFLSNVSYASVTDALTMFKDDELLTEPGKKFKLSESMS</sequence>
<dbReference type="PANTHER" id="PTHR46520">
    <property type="entry name" value="SERINE BETA-LACTAMASE-LIKE PROTEIN LACTB, MITOCHONDRIAL"/>
    <property type="match status" value="1"/>
</dbReference>
<dbReference type="SUPFAM" id="SSF56601">
    <property type="entry name" value="beta-lactamase/transpeptidase-like"/>
    <property type="match status" value="1"/>
</dbReference>
<accession>A0AAN8FUK6</accession>
<dbReference type="GO" id="GO:0006508">
    <property type="term" value="P:proteolysis"/>
    <property type="evidence" value="ECO:0007669"/>
    <property type="project" value="TreeGrafter"/>
</dbReference>
<dbReference type="InterPro" id="IPR001466">
    <property type="entry name" value="Beta-lactam-related"/>
</dbReference>
<gene>
    <name evidence="3" type="ORF">GCK32_009972</name>
</gene>
<dbReference type="GO" id="GO:0019216">
    <property type="term" value="P:regulation of lipid metabolic process"/>
    <property type="evidence" value="ECO:0007669"/>
    <property type="project" value="TreeGrafter"/>
</dbReference>
<comment type="caution">
    <text evidence="3">The sequence shown here is derived from an EMBL/GenBank/DDBJ whole genome shotgun (WGS) entry which is preliminary data.</text>
</comment>
<dbReference type="Gene3D" id="3.40.710.10">
    <property type="entry name" value="DD-peptidase/beta-lactamase superfamily"/>
    <property type="match status" value="1"/>
</dbReference>
<dbReference type="Proteomes" id="UP001331761">
    <property type="component" value="Unassembled WGS sequence"/>
</dbReference>
<keyword evidence="4" id="KW-1185">Reference proteome</keyword>
<dbReference type="GO" id="GO:0008233">
    <property type="term" value="F:peptidase activity"/>
    <property type="evidence" value="ECO:0007669"/>
    <property type="project" value="TreeGrafter"/>
</dbReference>
<protein>
    <recommendedName>
        <fullName evidence="2">Beta-lactamase-related domain-containing protein</fullName>
    </recommendedName>
</protein>
<dbReference type="PANTHER" id="PTHR46520:SF1">
    <property type="entry name" value="SERINE BETA-LACTAMASE-LIKE PROTEIN LACTB, MITOCHONDRIAL"/>
    <property type="match status" value="1"/>
</dbReference>
<organism evidence="3 4">
    <name type="scientific">Trichostrongylus colubriformis</name>
    <name type="common">Black scour worm</name>
    <dbReference type="NCBI Taxonomy" id="6319"/>
    <lineage>
        <taxon>Eukaryota</taxon>
        <taxon>Metazoa</taxon>
        <taxon>Ecdysozoa</taxon>
        <taxon>Nematoda</taxon>
        <taxon>Chromadorea</taxon>
        <taxon>Rhabditida</taxon>
        <taxon>Rhabditina</taxon>
        <taxon>Rhabditomorpha</taxon>
        <taxon>Strongyloidea</taxon>
        <taxon>Trichostrongylidae</taxon>
        <taxon>Trichostrongylus</taxon>
    </lineage>
</organism>
<name>A0AAN8FUK6_TRICO</name>
<dbReference type="Pfam" id="PF00144">
    <property type="entry name" value="Beta-lactamase"/>
    <property type="match status" value="1"/>
</dbReference>
<evidence type="ECO:0000313" key="3">
    <source>
        <dbReference type="EMBL" id="KAK5984540.1"/>
    </source>
</evidence>
<dbReference type="InterPro" id="IPR012338">
    <property type="entry name" value="Beta-lactam/transpept-like"/>
</dbReference>
<dbReference type="AlphaFoldDB" id="A0AAN8FUK6"/>
<feature type="compositionally biased region" description="Basic and acidic residues" evidence="1">
    <location>
        <begin position="128"/>
        <end position="140"/>
    </location>
</feature>
<evidence type="ECO:0000256" key="1">
    <source>
        <dbReference type="SAM" id="MobiDB-lite"/>
    </source>
</evidence>
<dbReference type="InterPro" id="IPR052794">
    <property type="entry name" value="Mito_Ser_Protease_LACTB"/>
</dbReference>
<dbReference type="EMBL" id="WIXE01002748">
    <property type="protein sequence ID" value="KAK5984540.1"/>
    <property type="molecule type" value="Genomic_DNA"/>
</dbReference>
<evidence type="ECO:0000313" key="4">
    <source>
        <dbReference type="Proteomes" id="UP001331761"/>
    </source>
</evidence>
<feature type="region of interest" description="Disordered" evidence="1">
    <location>
        <begin position="122"/>
        <end position="151"/>
    </location>
</feature>
<feature type="domain" description="Beta-lactamase-related" evidence="2">
    <location>
        <begin position="51"/>
        <end position="181"/>
    </location>
</feature>
<reference evidence="3 4" key="1">
    <citation type="submission" date="2019-10" db="EMBL/GenBank/DDBJ databases">
        <title>Assembly and Annotation for the nematode Trichostrongylus colubriformis.</title>
        <authorList>
            <person name="Martin J."/>
        </authorList>
    </citation>
    <scope>NUCLEOTIDE SEQUENCE [LARGE SCALE GENOMIC DNA]</scope>
    <source>
        <strain evidence="3">G859</strain>
        <tissue evidence="3">Whole worm</tissue>
    </source>
</reference>
<dbReference type="GO" id="GO:0005739">
    <property type="term" value="C:mitochondrion"/>
    <property type="evidence" value="ECO:0007669"/>
    <property type="project" value="TreeGrafter"/>
</dbReference>
<evidence type="ECO:0000259" key="2">
    <source>
        <dbReference type="Pfam" id="PF00144"/>
    </source>
</evidence>